<feature type="region of interest" description="Disordered" evidence="2">
    <location>
        <begin position="13"/>
        <end position="180"/>
    </location>
</feature>
<feature type="domain" description="SET" evidence="3">
    <location>
        <begin position="231"/>
        <end position="329"/>
    </location>
</feature>
<dbReference type="Pfam" id="PF20681">
    <property type="entry name" value="DUF6818"/>
    <property type="match status" value="1"/>
</dbReference>
<protein>
    <recommendedName>
        <fullName evidence="3">SET domain-containing protein</fullName>
    </recommendedName>
</protein>
<evidence type="ECO:0000256" key="2">
    <source>
        <dbReference type="SAM" id="MobiDB-lite"/>
    </source>
</evidence>
<feature type="coiled-coil region" evidence="1">
    <location>
        <begin position="527"/>
        <end position="586"/>
    </location>
</feature>
<gene>
    <name evidence="4" type="ORF">PHYSODRAFT_250536</name>
</gene>
<dbReference type="RefSeq" id="XP_009532201.1">
    <property type="nucleotide sequence ID" value="XM_009533906.1"/>
</dbReference>
<dbReference type="EMBL" id="JH159157">
    <property type="protein sequence ID" value="EGZ11868.1"/>
    <property type="molecule type" value="Genomic_DNA"/>
</dbReference>
<evidence type="ECO:0000259" key="3">
    <source>
        <dbReference type="PROSITE" id="PS50280"/>
    </source>
</evidence>
<sequence>MARSTTYWRVRCIQDSSDEENTPPNVVAQGSVRGEGRNHRPSAKKTTPAESDSSTGTATPPWVAPQHGLRVPKADTNPAPPETTTDAASSTPPPMRNPCSPTTSSPVLMETPPSPPPPRTRPRPPLRERRSARQERRAAAGPYARRREQLQPPASPTVNPSGLMRTSPAPAVRAEPRVPRPRDRLVPAQWPFRVAHLREQFNPLGTVFPAVPHFGCEELPQLVDAVVLQSEVLSVRGHVRERTVGVDEERNARTRQLSVVATDDIESGEVLGQYLGELEHHLGGLMRFVNHSCEPVATFHEVANGRRTTVVVATTEDVLQGQEITVDYGDDLWFVCRCGSESCRHRAIQDQRDPRPLTVQRLLAMSFLLLTSTAQVLRFEHNYSPPPSPPPPFPMAKLTGSSNYKVNEVRRLLVLVAKYLPLGQDKWERLASHFNANRGRGVAERDYEAQRYPKLANSSNRLGGGNLADFRDTVGRKRAYEELTEASYAKAKRARAAKATTALKKRLSDLERSASRMGGNLFEMMLVMREENERKAEARRMEEEQRRRDELAAREARYLADKAEAVERRRQEKVEIEERARRDKEEARARTQELMLLIGALTKKD</sequence>
<evidence type="ECO:0000313" key="4">
    <source>
        <dbReference type="EMBL" id="EGZ11868.1"/>
    </source>
</evidence>
<proteinExistence type="predicted"/>
<feature type="compositionally biased region" description="Polar residues" evidence="2">
    <location>
        <begin position="44"/>
        <end position="58"/>
    </location>
</feature>
<organism evidence="4 5">
    <name type="scientific">Phytophthora sojae (strain P6497)</name>
    <name type="common">Soybean stem and root rot agent</name>
    <name type="synonym">Phytophthora megasperma f. sp. glycines</name>
    <dbReference type="NCBI Taxonomy" id="1094619"/>
    <lineage>
        <taxon>Eukaryota</taxon>
        <taxon>Sar</taxon>
        <taxon>Stramenopiles</taxon>
        <taxon>Oomycota</taxon>
        <taxon>Peronosporomycetes</taxon>
        <taxon>Peronosporales</taxon>
        <taxon>Peronosporaceae</taxon>
        <taxon>Phytophthora</taxon>
    </lineage>
</organism>
<dbReference type="CDD" id="cd08161">
    <property type="entry name" value="SET"/>
    <property type="match status" value="1"/>
</dbReference>
<dbReference type="SUPFAM" id="SSF82199">
    <property type="entry name" value="SET domain"/>
    <property type="match status" value="1"/>
</dbReference>
<dbReference type="PANTHER" id="PTHR34409:SF1">
    <property type="entry name" value="MYB-LIKE DOMAIN-CONTAINING PROTEIN"/>
    <property type="match status" value="1"/>
</dbReference>
<feature type="compositionally biased region" description="Basic and acidic residues" evidence="2">
    <location>
        <begin position="125"/>
        <end position="138"/>
    </location>
</feature>
<dbReference type="SMART" id="SM00317">
    <property type="entry name" value="SET"/>
    <property type="match status" value="1"/>
</dbReference>
<dbReference type="OMA" id="HRSEEHR"/>
<dbReference type="AlphaFoldDB" id="G4ZXK5"/>
<dbReference type="InterPro" id="IPR046341">
    <property type="entry name" value="SET_dom_sf"/>
</dbReference>
<keyword evidence="5" id="KW-1185">Reference proteome</keyword>
<name>G4ZXK5_PHYSP</name>
<dbReference type="KEGG" id="psoj:PHYSODRAFT_250536"/>
<dbReference type="Gene3D" id="2.170.270.10">
    <property type="entry name" value="SET domain"/>
    <property type="match status" value="1"/>
</dbReference>
<keyword evidence="1" id="KW-0175">Coiled coil</keyword>
<accession>G4ZXK5</accession>
<evidence type="ECO:0000313" key="5">
    <source>
        <dbReference type="Proteomes" id="UP000002640"/>
    </source>
</evidence>
<reference evidence="4 5" key="1">
    <citation type="journal article" date="2006" name="Science">
        <title>Phytophthora genome sequences uncover evolutionary origins and mechanisms of pathogenesis.</title>
        <authorList>
            <person name="Tyler B.M."/>
            <person name="Tripathy S."/>
            <person name="Zhang X."/>
            <person name="Dehal P."/>
            <person name="Jiang R.H."/>
            <person name="Aerts A."/>
            <person name="Arredondo F.D."/>
            <person name="Baxter L."/>
            <person name="Bensasson D."/>
            <person name="Beynon J.L."/>
            <person name="Chapman J."/>
            <person name="Damasceno C.M."/>
            <person name="Dorrance A.E."/>
            <person name="Dou D."/>
            <person name="Dickerman A.W."/>
            <person name="Dubchak I.L."/>
            <person name="Garbelotto M."/>
            <person name="Gijzen M."/>
            <person name="Gordon S.G."/>
            <person name="Govers F."/>
            <person name="Grunwald N.J."/>
            <person name="Huang W."/>
            <person name="Ivors K.L."/>
            <person name="Jones R.W."/>
            <person name="Kamoun S."/>
            <person name="Krampis K."/>
            <person name="Lamour K.H."/>
            <person name="Lee M.K."/>
            <person name="McDonald W.H."/>
            <person name="Medina M."/>
            <person name="Meijer H.J."/>
            <person name="Nordberg E.K."/>
            <person name="Maclean D.J."/>
            <person name="Ospina-Giraldo M.D."/>
            <person name="Morris P.F."/>
            <person name="Phuntumart V."/>
            <person name="Putnam N.H."/>
            <person name="Rash S."/>
            <person name="Rose J.K."/>
            <person name="Sakihama Y."/>
            <person name="Salamov A.A."/>
            <person name="Savidor A."/>
            <person name="Scheuring C.F."/>
            <person name="Smith B.M."/>
            <person name="Sobral B.W."/>
            <person name="Terry A."/>
            <person name="Torto-Alalibo T.A."/>
            <person name="Win J."/>
            <person name="Xu Z."/>
            <person name="Zhang H."/>
            <person name="Grigoriev I.V."/>
            <person name="Rokhsar D.S."/>
            <person name="Boore J.L."/>
        </authorList>
    </citation>
    <scope>NUCLEOTIDE SEQUENCE [LARGE SCALE GENOMIC DNA]</scope>
    <source>
        <strain evidence="4 5">P6497</strain>
    </source>
</reference>
<dbReference type="PROSITE" id="PS50280">
    <property type="entry name" value="SET"/>
    <property type="match status" value="1"/>
</dbReference>
<dbReference type="InParanoid" id="G4ZXK5"/>
<dbReference type="Proteomes" id="UP000002640">
    <property type="component" value="Unassembled WGS sequence"/>
</dbReference>
<dbReference type="Pfam" id="PF00856">
    <property type="entry name" value="SET"/>
    <property type="match status" value="1"/>
</dbReference>
<dbReference type="InterPro" id="IPR001214">
    <property type="entry name" value="SET_dom"/>
</dbReference>
<dbReference type="SMR" id="G4ZXK5"/>
<dbReference type="GeneID" id="20638058"/>
<feature type="compositionally biased region" description="Low complexity" evidence="2">
    <location>
        <begin position="74"/>
        <end position="90"/>
    </location>
</feature>
<dbReference type="PANTHER" id="PTHR34409">
    <property type="entry name" value="SET DOMAIN-CONTAINING PROTEIN"/>
    <property type="match status" value="1"/>
</dbReference>
<evidence type="ECO:0000256" key="1">
    <source>
        <dbReference type="SAM" id="Coils"/>
    </source>
</evidence>
<dbReference type="InterPro" id="IPR049203">
    <property type="entry name" value="DUF6818"/>
</dbReference>